<organism evidence="14 15">
    <name type="scientific">Methanolobus halotolerans</name>
    <dbReference type="NCBI Taxonomy" id="2052935"/>
    <lineage>
        <taxon>Archaea</taxon>
        <taxon>Methanobacteriati</taxon>
        <taxon>Methanobacteriota</taxon>
        <taxon>Stenosarchaea group</taxon>
        <taxon>Methanomicrobia</taxon>
        <taxon>Methanosarcinales</taxon>
        <taxon>Methanosarcinaceae</taxon>
        <taxon>Methanolobus</taxon>
    </lineage>
</organism>
<comment type="subunit">
    <text evidence="12">Component of the protein translocase complex. Heterotrimer consisting of alpha (SecY), beta (SecG) and gamma (SecE) subunits. Can form oligomers of the heterotrimer.</text>
</comment>
<sequence length="59" mass="6325">MAKKKSEGSGLMSSAGLMRYYEADKRAIHVSPKTVVTVGIVIGLGILLLNANYGMWPLS</sequence>
<comment type="subcellular location">
    <subcellularLocation>
        <location evidence="1 12">Cell membrane</location>
        <topology evidence="1 12">Single-pass membrane protein</topology>
    </subcellularLocation>
</comment>
<dbReference type="RefSeq" id="WP_135388488.1">
    <property type="nucleotide sequence ID" value="NZ_PGGK01000002.1"/>
</dbReference>
<dbReference type="InterPro" id="IPR016482">
    <property type="entry name" value="SecG/Sec61-beta/Sbh"/>
</dbReference>
<feature type="topological domain" description="Cytoplasmic" evidence="12">
    <location>
        <begin position="1"/>
        <end position="31"/>
    </location>
</feature>
<keyword evidence="5 12" id="KW-1003">Cell membrane</keyword>
<evidence type="ECO:0000256" key="8">
    <source>
        <dbReference type="ARBA" id="ARBA00022989"/>
    </source>
</evidence>
<evidence type="ECO:0000256" key="10">
    <source>
        <dbReference type="ARBA" id="ARBA00023136"/>
    </source>
</evidence>
<evidence type="ECO:0000256" key="2">
    <source>
        <dbReference type="ARBA" id="ARBA00006103"/>
    </source>
</evidence>
<accession>A0A4E0QT25</accession>
<evidence type="ECO:0000256" key="5">
    <source>
        <dbReference type="ARBA" id="ARBA00022475"/>
    </source>
</evidence>
<dbReference type="GO" id="GO:0005886">
    <property type="term" value="C:plasma membrane"/>
    <property type="evidence" value="ECO:0007669"/>
    <property type="project" value="UniProtKB-SubCell"/>
</dbReference>
<dbReference type="HAMAP" id="MF_00751">
    <property type="entry name" value="SecG"/>
    <property type="match status" value="1"/>
</dbReference>
<evidence type="ECO:0000313" key="14">
    <source>
        <dbReference type="EMBL" id="TGC10951.1"/>
    </source>
</evidence>
<evidence type="ECO:0000256" key="13">
    <source>
        <dbReference type="SAM" id="Phobius"/>
    </source>
</evidence>
<keyword evidence="4 12" id="KW-0813">Transport</keyword>
<evidence type="ECO:0000256" key="11">
    <source>
        <dbReference type="ARBA" id="ARBA00031868"/>
    </source>
</evidence>
<reference evidence="14 15" key="1">
    <citation type="submission" date="2017-11" db="EMBL/GenBank/DDBJ databases">
        <title>Isolation and Characterization of Methanogenic Archaea from Saline Meromictic Lake at Siberia.</title>
        <authorList>
            <person name="Shen Y."/>
            <person name="Huang H.-H."/>
            <person name="Lai M.-C."/>
            <person name="Chen S.-C."/>
        </authorList>
    </citation>
    <scope>NUCLEOTIDE SEQUENCE [LARGE SCALE GENOMIC DNA]</scope>
    <source>
        <strain evidence="14 15">SY-01</strain>
    </source>
</reference>
<comment type="caution">
    <text evidence="14">The sequence shown here is derived from an EMBL/GenBank/DDBJ whole genome shotgun (WGS) entry which is preliminary data.</text>
</comment>
<dbReference type="EMBL" id="PGGK01000002">
    <property type="protein sequence ID" value="TGC10951.1"/>
    <property type="molecule type" value="Genomic_DNA"/>
</dbReference>
<evidence type="ECO:0000256" key="6">
    <source>
        <dbReference type="ARBA" id="ARBA00022692"/>
    </source>
</evidence>
<comment type="similarity">
    <text evidence="2 12">Belongs to the SEC61-beta family.</text>
</comment>
<dbReference type="NCBIfam" id="NF002318">
    <property type="entry name" value="PRK01253.1"/>
    <property type="match status" value="1"/>
</dbReference>
<name>A0A4E0QT25_9EURY</name>
<evidence type="ECO:0000256" key="4">
    <source>
        <dbReference type="ARBA" id="ARBA00022448"/>
    </source>
</evidence>
<evidence type="ECO:0000256" key="3">
    <source>
        <dbReference type="ARBA" id="ARBA00014522"/>
    </source>
</evidence>
<evidence type="ECO:0000313" key="15">
    <source>
        <dbReference type="Proteomes" id="UP000297295"/>
    </source>
</evidence>
<keyword evidence="9 12" id="KW-0811">Translocation</keyword>
<comment type="function">
    <text evidence="12">Involved in protein export. The function of the beta subunit is unknown, but it may be involved in stabilization of the trimeric complex.</text>
</comment>
<dbReference type="Proteomes" id="UP000297295">
    <property type="component" value="Unassembled WGS sequence"/>
</dbReference>
<keyword evidence="7 12" id="KW-0653">Protein transport</keyword>
<evidence type="ECO:0000256" key="1">
    <source>
        <dbReference type="ARBA" id="ARBA00004162"/>
    </source>
</evidence>
<dbReference type="OrthoDB" id="43651at2157"/>
<proteinExistence type="inferred from homology"/>
<protein>
    <recommendedName>
        <fullName evidence="3 12">Preprotein translocase subunit SecG</fullName>
    </recommendedName>
    <alternativeName>
        <fullName evidence="11 12">Protein transport protein Sec61 subunit beta homolog</fullName>
    </alternativeName>
</protein>
<dbReference type="InterPro" id="IPR023531">
    <property type="entry name" value="Preprot_translocase_SecG"/>
</dbReference>
<keyword evidence="6 12" id="KW-0812">Transmembrane</keyword>
<gene>
    <name evidence="12" type="primary">secG</name>
    <name evidence="14" type="ORF">CUN85_02000</name>
</gene>
<evidence type="ECO:0000256" key="7">
    <source>
        <dbReference type="ARBA" id="ARBA00022927"/>
    </source>
</evidence>
<keyword evidence="8 12" id="KW-1133">Transmembrane helix</keyword>
<dbReference type="GO" id="GO:0015031">
    <property type="term" value="P:protein transport"/>
    <property type="evidence" value="ECO:0007669"/>
    <property type="project" value="UniProtKB-UniRule"/>
</dbReference>
<dbReference type="Pfam" id="PF03911">
    <property type="entry name" value="Sec61_beta"/>
    <property type="match status" value="1"/>
</dbReference>
<keyword evidence="10 12" id="KW-0472">Membrane</keyword>
<evidence type="ECO:0000256" key="9">
    <source>
        <dbReference type="ARBA" id="ARBA00023010"/>
    </source>
</evidence>
<keyword evidence="15" id="KW-1185">Reference proteome</keyword>
<dbReference type="AlphaFoldDB" id="A0A4E0QT25"/>
<evidence type="ECO:0000256" key="12">
    <source>
        <dbReference type="HAMAP-Rule" id="MF_00751"/>
    </source>
</evidence>
<feature type="transmembrane region" description="Helical" evidence="13">
    <location>
        <begin position="35"/>
        <end position="56"/>
    </location>
</feature>